<proteinExistence type="inferred from homology"/>
<dbReference type="EMBL" id="BAAANN010000010">
    <property type="protein sequence ID" value="GAA1957547.1"/>
    <property type="molecule type" value="Genomic_DNA"/>
</dbReference>
<organism evidence="2 3">
    <name type="scientific">Amycolatopsis minnesotensis</name>
    <dbReference type="NCBI Taxonomy" id="337894"/>
    <lineage>
        <taxon>Bacteria</taxon>
        <taxon>Bacillati</taxon>
        <taxon>Actinomycetota</taxon>
        <taxon>Actinomycetes</taxon>
        <taxon>Pseudonocardiales</taxon>
        <taxon>Pseudonocardiaceae</taxon>
        <taxon>Amycolatopsis</taxon>
    </lineage>
</organism>
<evidence type="ECO:0000313" key="2">
    <source>
        <dbReference type="EMBL" id="GAA1957547.1"/>
    </source>
</evidence>
<dbReference type="Gene3D" id="2.30.30.140">
    <property type="match status" value="1"/>
</dbReference>
<dbReference type="SUPFAM" id="SSF159127">
    <property type="entry name" value="HupF/HypC-like"/>
    <property type="match status" value="1"/>
</dbReference>
<evidence type="ECO:0000313" key="3">
    <source>
        <dbReference type="Proteomes" id="UP001501116"/>
    </source>
</evidence>
<dbReference type="Proteomes" id="UP001501116">
    <property type="component" value="Unassembled WGS sequence"/>
</dbReference>
<comment type="similarity">
    <text evidence="1">Belongs to the HupF/HypC family.</text>
</comment>
<reference evidence="3" key="1">
    <citation type="journal article" date="2019" name="Int. J. Syst. Evol. Microbiol.">
        <title>The Global Catalogue of Microorganisms (GCM) 10K type strain sequencing project: providing services to taxonomists for standard genome sequencing and annotation.</title>
        <authorList>
            <consortium name="The Broad Institute Genomics Platform"/>
            <consortium name="The Broad Institute Genome Sequencing Center for Infectious Disease"/>
            <person name="Wu L."/>
            <person name="Ma J."/>
        </authorList>
    </citation>
    <scope>NUCLEOTIDE SEQUENCE [LARGE SCALE GENOMIC DNA]</scope>
    <source>
        <strain evidence="3">JCM 14545</strain>
    </source>
</reference>
<dbReference type="InterPro" id="IPR001109">
    <property type="entry name" value="Hydrogenase_HupF/HypC"/>
</dbReference>
<gene>
    <name evidence="2" type="ORF">GCM10009754_29600</name>
</gene>
<accession>A0ABP5C512</accession>
<keyword evidence="3" id="KW-1185">Reference proteome</keyword>
<name>A0ABP5C512_9PSEU</name>
<protein>
    <submittedName>
        <fullName evidence="2">HypC/HybG/HupF family hydrogenase formation chaperone</fullName>
    </submittedName>
</protein>
<sequence length="73" mass="7561">MRAPGADDCGHDGVCVTCSDFAVQVRIVELLEDGLAVVESGSGREEVSVALVSAQVGDTVLVHAKEALTIVQH</sequence>
<dbReference type="Pfam" id="PF01455">
    <property type="entry name" value="HupF_HypC"/>
    <property type="match status" value="1"/>
</dbReference>
<evidence type="ECO:0000256" key="1">
    <source>
        <dbReference type="ARBA" id="ARBA00006018"/>
    </source>
</evidence>
<dbReference type="RefSeq" id="WP_344417943.1">
    <property type="nucleotide sequence ID" value="NZ_BAAANN010000010.1"/>
</dbReference>
<comment type="caution">
    <text evidence="2">The sequence shown here is derived from an EMBL/GenBank/DDBJ whole genome shotgun (WGS) entry which is preliminary data.</text>
</comment>